<dbReference type="STRING" id="1891675.B1H58_09785"/>
<accession>A0A1W6B5B8</accession>
<keyword evidence="2" id="KW-1185">Reference proteome</keyword>
<dbReference type="AlphaFoldDB" id="A0A1W6B5B8"/>
<dbReference type="EMBL" id="CP019706">
    <property type="protein sequence ID" value="ARJ42274.1"/>
    <property type="molecule type" value="Genomic_DNA"/>
</dbReference>
<evidence type="ECO:0000313" key="1">
    <source>
        <dbReference type="EMBL" id="ARJ42274.1"/>
    </source>
</evidence>
<reference evidence="1 2" key="1">
    <citation type="submission" date="2017-02" db="EMBL/GenBank/DDBJ databases">
        <title>Complete genome sequence of the drought resistance-promoting endophyte Pantoea alhagi LTYR-11Z.</title>
        <authorList>
            <person name="Zhang L."/>
        </authorList>
    </citation>
    <scope>NUCLEOTIDE SEQUENCE [LARGE SCALE GENOMIC DNA]</scope>
    <source>
        <strain evidence="1 2">LTYR-11Z</strain>
    </source>
</reference>
<organism evidence="1 2">
    <name type="scientific">Pantoea alhagi</name>
    <dbReference type="NCBI Taxonomy" id="1891675"/>
    <lineage>
        <taxon>Bacteria</taxon>
        <taxon>Pseudomonadati</taxon>
        <taxon>Pseudomonadota</taxon>
        <taxon>Gammaproteobacteria</taxon>
        <taxon>Enterobacterales</taxon>
        <taxon>Erwiniaceae</taxon>
        <taxon>Pantoea</taxon>
    </lineage>
</organism>
<name>A0A1W6B5B8_9GAMM</name>
<evidence type="ECO:0000313" key="2">
    <source>
        <dbReference type="Proteomes" id="UP000192900"/>
    </source>
</evidence>
<protein>
    <submittedName>
        <fullName evidence="1">Uncharacterized protein</fullName>
    </submittedName>
</protein>
<sequence length="59" mass="7049">MNAGLMGFRPRGSRDRDSRHRFQGAIQKKIFVWDQFADPAKRLQKKTWRLIAAIFRVKF</sequence>
<dbReference type="KEGG" id="palh:B1H58_09785"/>
<gene>
    <name evidence="1" type="ORF">B1H58_09785</name>
</gene>
<proteinExistence type="predicted"/>
<dbReference type="Proteomes" id="UP000192900">
    <property type="component" value="Chromosome"/>
</dbReference>